<name>E5YB26_BILW3</name>
<evidence type="ECO:0000313" key="3">
    <source>
        <dbReference type="EMBL" id="EFV42816.1"/>
    </source>
</evidence>
<evidence type="ECO:0000313" key="4">
    <source>
        <dbReference type="Proteomes" id="UP000006034"/>
    </source>
</evidence>
<proteinExistence type="predicted"/>
<dbReference type="GeneID" id="78087563"/>
<dbReference type="STRING" id="563192.HMPREF0179_03399"/>
<dbReference type="InterPro" id="IPR040853">
    <property type="entry name" value="RapA2_cadherin-like"/>
</dbReference>
<comment type="caution">
    <text evidence="3">The sequence shown here is derived from an EMBL/GenBank/DDBJ whole genome shotgun (WGS) entry which is preliminary data.</text>
</comment>
<dbReference type="HOGENOM" id="CLU_818014_0_0_7"/>
<keyword evidence="4" id="KW-1185">Reference proteome</keyword>
<dbReference type="eggNOG" id="COG2373">
    <property type="taxonomic scope" value="Bacteria"/>
</dbReference>
<protein>
    <submittedName>
        <fullName evidence="3">VCBS protein</fullName>
    </submittedName>
</protein>
<dbReference type="EMBL" id="ADCP02000005">
    <property type="protein sequence ID" value="EFV42816.1"/>
    <property type="molecule type" value="Genomic_DNA"/>
</dbReference>
<dbReference type="AlphaFoldDB" id="E5YB26"/>
<reference evidence="3 4" key="1">
    <citation type="submission" date="2010-10" db="EMBL/GenBank/DDBJ databases">
        <authorList>
            <consortium name="The Broad Institute Genome Sequencing Platform"/>
            <person name="Ward D."/>
            <person name="Earl A."/>
            <person name="Feldgarden M."/>
            <person name="Young S.K."/>
            <person name="Gargeya S."/>
            <person name="Zeng Q."/>
            <person name="Alvarado L."/>
            <person name="Berlin A."/>
            <person name="Bochicchio J."/>
            <person name="Chapman S.B."/>
            <person name="Chen Z."/>
            <person name="Freedman E."/>
            <person name="Gellesch M."/>
            <person name="Goldberg J."/>
            <person name="Griggs A."/>
            <person name="Gujja S."/>
            <person name="Heilman E."/>
            <person name="Heiman D."/>
            <person name="Howarth C."/>
            <person name="Mehta T."/>
            <person name="Neiman D."/>
            <person name="Pearson M."/>
            <person name="Roberts A."/>
            <person name="Saif S."/>
            <person name="Shea T."/>
            <person name="Shenoy N."/>
            <person name="Sisk P."/>
            <person name="Stolte C."/>
            <person name="Sykes S."/>
            <person name="White J."/>
            <person name="Yandava C."/>
            <person name="Allen-Vercoe E."/>
            <person name="Sibley C."/>
            <person name="Ambrose C.E."/>
            <person name="Strauss J."/>
            <person name="Daigneault M."/>
            <person name="Haas B."/>
            <person name="Nusbaum C."/>
            <person name="Birren B."/>
        </authorList>
    </citation>
    <scope>NUCLEOTIDE SEQUENCE [LARGE SCALE GENOMIC DNA]</scope>
    <source>
        <strain evidence="3 4">3_1_6</strain>
    </source>
</reference>
<dbReference type="RefSeq" id="WP_005030175.1">
    <property type="nucleotide sequence ID" value="NZ_KE150241.1"/>
</dbReference>
<accession>E5YB26</accession>
<organism evidence="3 4">
    <name type="scientific">Bilophila wadsworthia (strain 3_1_6)</name>
    <dbReference type="NCBI Taxonomy" id="563192"/>
    <lineage>
        <taxon>Bacteria</taxon>
        <taxon>Pseudomonadati</taxon>
        <taxon>Thermodesulfobacteriota</taxon>
        <taxon>Desulfovibrionia</taxon>
        <taxon>Desulfovibrionales</taxon>
        <taxon>Desulfovibrionaceae</taxon>
        <taxon>Bilophila</taxon>
    </lineage>
</organism>
<feature type="compositionally biased region" description="Low complexity" evidence="1">
    <location>
        <begin position="318"/>
        <end position="333"/>
    </location>
</feature>
<dbReference type="Proteomes" id="UP000006034">
    <property type="component" value="Unassembled WGS sequence"/>
</dbReference>
<dbReference type="Pfam" id="PF17803">
    <property type="entry name" value="Cadherin_4"/>
    <property type="match status" value="1"/>
</dbReference>
<feature type="domain" description="RapA2 cadherin-like" evidence="2">
    <location>
        <begin position="202"/>
        <end position="261"/>
    </location>
</feature>
<dbReference type="NCBIfam" id="TIGR01965">
    <property type="entry name" value="VCBS_repeat"/>
    <property type="match status" value="1"/>
</dbReference>
<evidence type="ECO:0000256" key="1">
    <source>
        <dbReference type="SAM" id="MobiDB-lite"/>
    </source>
</evidence>
<reference evidence="3 4" key="2">
    <citation type="submission" date="2013-04" db="EMBL/GenBank/DDBJ databases">
        <title>The Genome Sequence of Bilophila wadsworthia 3_1_6.</title>
        <authorList>
            <consortium name="The Broad Institute Genomics Platform"/>
            <person name="Earl A."/>
            <person name="Ward D."/>
            <person name="Feldgarden M."/>
            <person name="Gevers D."/>
            <person name="Sibley C."/>
            <person name="Strauss J."/>
            <person name="Allen-Vercoe E."/>
            <person name="Walker B."/>
            <person name="Young S."/>
            <person name="Zeng Q."/>
            <person name="Gargeya S."/>
            <person name="Fitzgerald M."/>
            <person name="Haas B."/>
            <person name="Abouelleil A."/>
            <person name="Allen A.W."/>
            <person name="Alvarado L."/>
            <person name="Arachchi H.M."/>
            <person name="Berlin A.M."/>
            <person name="Chapman S.B."/>
            <person name="Gainer-Dewar J."/>
            <person name="Goldberg J."/>
            <person name="Griggs A."/>
            <person name="Gujja S."/>
            <person name="Hansen M."/>
            <person name="Howarth C."/>
            <person name="Imamovic A."/>
            <person name="Ireland A."/>
            <person name="Larimer J."/>
            <person name="McCowan C."/>
            <person name="Murphy C."/>
            <person name="Pearson M."/>
            <person name="Poon T.W."/>
            <person name="Priest M."/>
            <person name="Roberts A."/>
            <person name="Saif S."/>
            <person name="Shea T."/>
            <person name="Sisk P."/>
            <person name="Sykes S."/>
            <person name="Wortman J."/>
            <person name="Nusbaum C."/>
            <person name="Birren B."/>
        </authorList>
    </citation>
    <scope>NUCLEOTIDE SEQUENCE [LARGE SCALE GENOMIC DNA]</scope>
    <source>
        <strain evidence="3 4">3_1_6</strain>
    </source>
</reference>
<sequence length="339" mass="35349">MAEYTLRMTSQQNHPPVPHLVPGDRAVLDFPMRGVFAGRQGQDLVFSRTDGGKLVLPGVFAAHTLPGTLPAPGEFPGEAPENLMGKASSLLDTADKPGGTLHLIVHGRDMSLEEFLAALGKENMPESGMAPSARVRFHEYADAELMHGIGGLGGLELSLSRTGYETAPRYDTLPTRQDKENDQLPARGGLPDTPVPPAHHFPTVDSFAYALAEDGVPDTVSGNALAGAHPGDGNNIFAWVTPPSAARYGSISLNPDGTFTYTIDNSLPIVQELGVGDQVVEHFIYTYTDAAGEKATGSLDISIIGTNDVPTVAASTASVSDSGSAGVPSGVSGITARAP</sequence>
<feature type="region of interest" description="Disordered" evidence="1">
    <location>
        <begin position="168"/>
        <end position="192"/>
    </location>
</feature>
<feature type="region of interest" description="Disordered" evidence="1">
    <location>
        <begin position="318"/>
        <end position="339"/>
    </location>
</feature>
<evidence type="ECO:0000259" key="2">
    <source>
        <dbReference type="Pfam" id="PF17803"/>
    </source>
</evidence>
<gene>
    <name evidence="3" type="ORF">HMPREF0179_03399</name>
</gene>
<dbReference type="InterPro" id="IPR010221">
    <property type="entry name" value="VCBS_dom"/>
</dbReference>
<dbReference type="OrthoDB" id="5454111at2"/>